<evidence type="ECO:0000256" key="4">
    <source>
        <dbReference type="ARBA" id="ARBA00022490"/>
    </source>
</evidence>
<comment type="function">
    <text evidence="5">Modulates RecA activity.</text>
</comment>
<comment type="subcellular location">
    <subcellularLocation>
        <location evidence="1 5">Cytoplasm</location>
    </subcellularLocation>
</comment>
<accession>A0A0A5GLA5</accession>
<dbReference type="Pfam" id="PF21982">
    <property type="entry name" value="RecX_HTH1"/>
    <property type="match status" value="1"/>
</dbReference>
<keyword evidence="10" id="KW-1185">Reference proteome</keyword>
<name>A0A0A5GLA5_9BACI</name>
<reference evidence="9 10" key="1">
    <citation type="submission" date="2013-08" db="EMBL/GenBank/DDBJ databases">
        <authorList>
            <person name="Huang J."/>
            <person name="Wang G."/>
        </authorList>
    </citation>
    <scope>NUCLEOTIDE SEQUENCE [LARGE SCALE GENOMIC DNA]</scope>
    <source>
        <strain evidence="9 10">JSM 076056</strain>
    </source>
</reference>
<dbReference type="Pfam" id="PF21981">
    <property type="entry name" value="RecX_HTH3"/>
    <property type="match status" value="2"/>
</dbReference>
<dbReference type="InterPro" id="IPR053926">
    <property type="entry name" value="RecX_HTH_1st"/>
</dbReference>
<dbReference type="InterPro" id="IPR053924">
    <property type="entry name" value="RecX_HTH_2nd"/>
</dbReference>
<dbReference type="InterPro" id="IPR003783">
    <property type="entry name" value="Regulatory_RecX"/>
</dbReference>
<comment type="similarity">
    <text evidence="2 5">Belongs to the RecX family.</text>
</comment>
<feature type="domain" description="RecX first three-helical" evidence="8">
    <location>
        <begin position="68"/>
        <end position="105"/>
    </location>
</feature>
<dbReference type="Pfam" id="PF02631">
    <property type="entry name" value="RecX_HTH2"/>
    <property type="match status" value="1"/>
</dbReference>
<evidence type="ECO:0000259" key="7">
    <source>
        <dbReference type="Pfam" id="PF21981"/>
    </source>
</evidence>
<evidence type="ECO:0000259" key="8">
    <source>
        <dbReference type="Pfam" id="PF21982"/>
    </source>
</evidence>
<dbReference type="InterPro" id="IPR053925">
    <property type="entry name" value="RecX_HTH_3rd"/>
</dbReference>
<feature type="domain" description="RecX second three-helical" evidence="6">
    <location>
        <begin position="112"/>
        <end position="153"/>
    </location>
</feature>
<evidence type="ECO:0000256" key="5">
    <source>
        <dbReference type="HAMAP-Rule" id="MF_01114"/>
    </source>
</evidence>
<dbReference type="STRING" id="1385510.GCA_000425205_00007"/>
<evidence type="ECO:0000256" key="1">
    <source>
        <dbReference type="ARBA" id="ARBA00004496"/>
    </source>
</evidence>
<evidence type="ECO:0000256" key="2">
    <source>
        <dbReference type="ARBA" id="ARBA00009695"/>
    </source>
</evidence>
<evidence type="ECO:0000256" key="3">
    <source>
        <dbReference type="ARBA" id="ARBA00018111"/>
    </source>
</evidence>
<feature type="domain" description="RecX third three-helical" evidence="7">
    <location>
        <begin position="218"/>
        <end position="266"/>
    </location>
</feature>
<proteinExistence type="inferred from homology"/>
<dbReference type="InterPro" id="IPR036388">
    <property type="entry name" value="WH-like_DNA-bd_sf"/>
</dbReference>
<evidence type="ECO:0000313" key="9">
    <source>
        <dbReference type="EMBL" id="KGX94031.1"/>
    </source>
</evidence>
<dbReference type="NCBIfam" id="NF010733">
    <property type="entry name" value="PRK14135.1"/>
    <property type="match status" value="1"/>
</dbReference>
<dbReference type="HAMAP" id="MF_01114">
    <property type="entry name" value="RecX"/>
    <property type="match status" value="1"/>
</dbReference>
<dbReference type="Proteomes" id="UP000030528">
    <property type="component" value="Unassembled WGS sequence"/>
</dbReference>
<dbReference type="Gene3D" id="1.10.10.10">
    <property type="entry name" value="Winged helix-like DNA-binding domain superfamily/Winged helix DNA-binding domain"/>
    <property type="match status" value="4"/>
</dbReference>
<dbReference type="OrthoDB" id="5421057at2"/>
<evidence type="ECO:0000259" key="6">
    <source>
        <dbReference type="Pfam" id="PF02631"/>
    </source>
</evidence>
<keyword evidence="4 5" id="KW-0963">Cytoplasm</keyword>
<gene>
    <name evidence="5" type="primary">recX</name>
    <name evidence="9" type="ORF">N781_02370</name>
</gene>
<sequence>MAKLTRITTQKKNKQRYNIFLDRGDGEAFAFSVSEEILVQSVLRKGMELDEELIQTLIEQDDFHKTFTLALNYLSYRMRSQKEIRTYLIGKEVDEEKIEYVVGRLLDEGYLNDSEFAEALVRTRVNTSSKGPVLVKQELIEKGVSKHTIEDALMHYPREQEFEKALKLAHKKFRLDGRTSHREQMQKVQAALLQKGFSSDVIQDVMQELKEDQDGDDDAEWQAVVHQGEKALRKYAAKAEGFELKHKIKGALYRKGFPFEQIERFLDEYVNE</sequence>
<evidence type="ECO:0000313" key="10">
    <source>
        <dbReference type="Proteomes" id="UP000030528"/>
    </source>
</evidence>
<comment type="caution">
    <text evidence="9">The sequence shown here is derived from an EMBL/GenBank/DDBJ whole genome shotgun (WGS) entry which is preliminary data.</text>
</comment>
<dbReference type="PANTHER" id="PTHR33602">
    <property type="entry name" value="REGULATORY PROTEIN RECX FAMILY PROTEIN"/>
    <property type="match status" value="1"/>
</dbReference>
<dbReference type="GO" id="GO:0006282">
    <property type="term" value="P:regulation of DNA repair"/>
    <property type="evidence" value="ECO:0007669"/>
    <property type="project" value="UniProtKB-UniRule"/>
</dbReference>
<protein>
    <recommendedName>
        <fullName evidence="3 5">Regulatory protein RecX</fullName>
    </recommendedName>
</protein>
<dbReference type="EMBL" id="AVPE01000001">
    <property type="protein sequence ID" value="KGX94031.1"/>
    <property type="molecule type" value="Genomic_DNA"/>
</dbReference>
<feature type="domain" description="RecX third three-helical" evidence="7">
    <location>
        <begin position="159"/>
        <end position="206"/>
    </location>
</feature>
<dbReference type="PANTHER" id="PTHR33602:SF1">
    <property type="entry name" value="REGULATORY PROTEIN RECX FAMILY PROTEIN"/>
    <property type="match status" value="1"/>
</dbReference>
<organism evidence="9 10">
    <name type="scientific">Pontibacillus halophilus JSM 076056 = DSM 19796</name>
    <dbReference type="NCBI Taxonomy" id="1385510"/>
    <lineage>
        <taxon>Bacteria</taxon>
        <taxon>Bacillati</taxon>
        <taxon>Bacillota</taxon>
        <taxon>Bacilli</taxon>
        <taxon>Bacillales</taxon>
        <taxon>Bacillaceae</taxon>
        <taxon>Pontibacillus</taxon>
    </lineage>
</organism>
<dbReference type="GO" id="GO:0005737">
    <property type="term" value="C:cytoplasm"/>
    <property type="evidence" value="ECO:0007669"/>
    <property type="project" value="UniProtKB-SubCell"/>
</dbReference>
<dbReference type="RefSeq" id="WP_026798847.1">
    <property type="nucleotide sequence ID" value="NZ_AULI01000001.1"/>
</dbReference>
<dbReference type="eggNOG" id="COG2137">
    <property type="taxonomic scope" value="Bacteria"/>
</dbReference>
<dbReference type="AlphaFoldDB" id="A0A0A5GLA5"/>